<dbReference type="Gene3D" id="3.40.50.2000">
    <property type="entry name" value="Glycogen Phosphorylase B"/>
    <property type="match status" value="2"/>
</dbReference>
<dbReference type="Pfam" id="PF13692">
    <property type="entry name" value="Glyco_trans_1_4"/>
    <property type="match status" value="1"/>
</dbReference>
<sequence length="404" mass="46314">MAKIVFLTYDLPYPLTSGGKIRAFHLIKALWEHGHQVALISYSRRGDDLSDSDKLKEYCSSIHVFPRRWVWHPYNFLKAVFSWLPFPAVSYLQPSLKRFLVKELKDGSYDAVFFESFYPTVYLPAAKKYKVKTILGNENLEYLVYQRFRQSGKLFFLWPFLFLDNWKMKRIERRWWKMADLNLAVSPEDAKEISRVTWKSCELVPNGIDYEFYSRANLKKSGDPVLVFSGNLSYLANREAVLYFLEKIWPKIVGKVKKVHLEIVSKTKPAWIERYLKDGRVKLIQDTKNPVRDHLARGDIFVAPMTVGSGTNIKVLEAMAVGLPVVASPKGVEGLPVIPGETLFVEPYSEGFANAVLTLLSDVQLRSHLGRCGQVFVENNFNVAHINNQFVSNLGTFLNSSNSI</sequence>
<dbReference type="InterPro" id="IPR028098">
    <property type="entry name" value="Glyco_trans_4-like_N"/>
</dbReference>
<reference evidence="3" key="1">
    <citation type="submission" date="2017-09" db="EMBL/GenBank/DDBJ databases">
        <title>Depth-based differentiation of microbial function through sediment-hosted aquifers and enrichment of novel symbionts in the deep terrestrial subsurface.</title>
        <authorList>
            <person name="Probst A.J."/>
            <person name="Ladd B."/>
            <person name="Jarett J.K."/>
            <person name="Geller-Mcgrath D.E."/>
            <person name="Sieber C.M.K."/>
            <person name="Emerson J.B."/>
            <person name="Anantharaman K."/>
            <person name="Thomas B.C."/>
            <person name="Malmstrom R."/>
            <person name="Stieglmeier M."/>
            <person name="Klingl A."/>
            <person name="Woyke T."/>
            <person name="Ryan C.M."/>
            <person name="Banfield J.F."/>
        </authorList>
    </citation>
    <scope>NUCLEOTIDE SEQUENCE [LARGE SCALE GENOMIC DNA]</scope>
</reference>
<dbReference type="SUPFAM" id="SSF53756">
    <property type="entry name" value="UDP-Glycosyltransferase/glycogen phosphorylase"/>
    <property type="match status" value="1"/>
</dbReference>
<comment type="caution">
    <text evidence="2">The sequence shown here is derived from an EMBL/GenBank/DDBJ whole genome shotgun (WGS) entry which is preliminary data.</text>
</comment>
<evidence type="ECO:0000313" key="2">
    <source>
        <dbReference type="EMBL" id="PIS20614.1"/>
    </source>
</evidence>
<feature type="domain" description="Glycosyltransferase subfamily 4-like N-terminal" evidence="1">
    <location>
        <begin position="18"/>
        <end position="211"/>
    </location>
</feature>
<gene>
    <name evidence="2" type="ORF">COT52_02805</name>
</gene>
<protein>
    <recommendedName>
        <fullName evidence="1">Glycosyltransferase subfamily 4-like N-terminal domain-containing protein</fullName>
    </recommendedName>
</protein>
<dbReference type="Proteomes" id="UP000231414">
    <property type="component" value="Unassembled WGS sequence"/>
</dbReference>
<organism evidence="2 3">
    <name type="scientific">candidate division WWE3 bacterium CG08_land_8_20_14_0_20_43_13</name>
    <dbReference type="NCBI Taxonomy" id="1975087"/>
    <lineage>
        <taxon>Bacteria</taxon>
        <taxon>Katanobacteria</taxon>
    </lineage>
</organism>
<evidence type="ECO:0000313" key="3">
    <source>
        <dbReference type="Proteomes" id="UP000231414"/>
    </source>
</evidence>
<dbReference type="GO" id="GO:0016757">
    <property type="term" value="F:glycosyltransferase activity"/>
    <property type="evidence" value="ECO:0007669"/>
    <property type="project" value="TreeGrafter"/>
</dbReference>
<dbReference type="InterPro" id="IPR050194">
    <property type="entry name" value="Glycosyltransferase_grp1"/>
</dbReference>
<accession>A0A2H0X6R1</accession>
<proteinExistence type="predicted"/>
<dbReference type="EMBL" id="PEYW01000040">
    <property type="protein sequence ID" value="PIS20614.1"/>
    <property type="molecule type" value="Genomic_DNA"/>
</dbReference>
<name>A0A2H0X6R1_UNCKA</name>
<evidence type="ECO:0000259" key="1">
    <source>
        <dbReference type="Pfam" id="PF13439"/>
    </source>
</evidence>
<dbReference type="CDD" id="cd03801">
    <property type="entry name" value="GT4_PimA-like"/>
    <property type="match status" value="1"/>
</dbReference>
<dbReference type="PANTHER" id="PTHR45947:SF3">
    <property type="entry name" value="SULFOQUINOVOSYL TRANSFERASE SQD2"/>
    <property type="match status" value="1"/>
</dbReference>
<dbReference type="PANTHER" id="PTHR45947">
    <property type="entry name" value="SULFOQUINOVOSYL TRANSFERASE SQD2"/>
    <property type="match status" value="1"/>
</dbReference>
<dbReference type="Pfam" id="PF13439">
    <property type="entry name" value="Glyco_transf_4"/>
    <property type="match status" value="1"/>
</dbReference>
<dbReference type="AlphaFoldDB" id="A0A2H0X6R1"/>